<organism evidence="2 3">
    <name type="scientific">Drosophila virilis</name>
    <name type="common">Fruit fly</name>
    <dbReference type="NCBI Taxonomy" id="7244"/>
    <lineage>
        <taxon>Eukaryota</taxon>
        <taxon>Metazoa</taxon>
        <taxon>Ecdysozoa</taxon>
        <taxon>Arthropoda</taxon>
        <taxon>Hexapoda</taxon>
        <taxon>Insecta</taxon>
        <taxon>Pterygota</taxon>
        <taxon>Neoptera</taxon>
        <taxon>Endopterygota</taxon>
        <taxon>Diptera</taxon>
        <taxon>Brachycera</taxon>
        <taxon>Muscomorpha</taxon>
        <taxon>Ephydroidea</taxon>
        <taxon>Drosophilidae</taxon>
        <taxon>Drosophila</taxon>
    </lineage>
</organism>
<protein>
    <recommendedName>
        <fullName evidence="1">CHK kinase-like domain-containing protein</fullName>
    </recommendedName>
</protein>
<dbReference type="SUPFAM" id="SSF56112">
    <property type="entry name" value="Protein kinase-like (PK-like)"/>
    <property type="match status" value="1"/>
</dbReference>
<dbReference type="Proteomes" id="UP000008792">
    <property type="component" value="Unassembled WGS sequence"/>
</dbReference>
<proteinExistence type="predicted"/>
<evidence type="ECO:0000259" key="1">
    <source>
        <dbReference type="SMART" id="SM00587"/>
    </source>
</evidence>
<dbReference type="OrthoDB" id="411145at2759"/>
<dbReference type="PANTHER" id="PTHR11012:SF13">
    <property type="entry name" value="CHK KINASE-LIKE DOMAIN-CONTAINING PROTEIN-RELATED"/>
    <property type="match status" value="1"/>
</dbReference>
<dbReference type="Pfam" id="PF02958">
    <property type="entry name" value="EcKL"/>
    <property type="match status" value="1"/>
</dbReference>
<dbReference type="InParanoid" id="B4MBR3"/>
<feature type="domain" description="CHK kinase-like" evidence="1">
    <location>
        <begin position="132"/>
        <end position="324"/>
    </location>
</feature>
<dbReference type="Gene3D" id="3.90.1200.10">
    <property type="match status" value="1"/>
</dbReference>
<reference evidence="2 3" key="1">
    <citation type="journal article" date="2007" name="Nature">
        <title>Evolution of genes and genomes on the Drosophila phylogeny.</title>
        <authorList>
            <consortium name="Drosophila 12 Genomes Consortium"/>
            <person name="Clark A.G."/>
            <person name="Eisen M.B."/>
            <person name="Smith D.R."/>
            <person name="Bergman C.M."/>
            <person name="Oliver B."/>
            <person name="Markow T.A."/>
            <person name="Kaufman T.C."/>
            <person name="Kellis M."/>
            <person name="Gelbart W."/>
            <person name="Iyer V.N."/>
            <person name="Pollard D.A."/>
            <person name="Sackton T.B."/>
            <person name="Larracuente A.M."/>
            <person name="Singh N.D."/>
            <person name="Abad J.P."/>
            <person name="Abt D.N."/>
            <person name="Adryan B."/>
            <person name="Aguade M."/>
            <person name="Akashi H."/>
            <person name="Anderson W.W."/>
            <person name="Aquadro C.F."/>
            <person name="Ardell D.H."/>
            <person name="Arguello R."/>
            <person name="Artieri C.G."/>
            <person name="Barbash D.A."/>
            <person name="Barker D."/>
            <person name="Barsanti P."/>
            <person name="Batterham P."/>
            <person name="Batzoglou S."/>
            <person name="Begun D."/>
            <person name="Bhutkar A."/>
            <person name="Blanco E."/>
            <person name="Bosak S.A."/>
            <person name="Bradley R.K."/>
            <person name="Brand A.D."/>
            <person name="Brent M.R."/>
            <person name="Brooks A.N."/>
            <person name="Brown R.H."/>
            <person name="Butlin R.K."/>
            <person name="Caggese C."/>
            <person name="Calvi B.R."/>
            <person name="Bernardo de Carvalho A."/>
            <person name="Caspi A."/>
            <person name="Castrezana S."/>
            <person name="Celniker S.E."/>
            <person name="Chang J.L."/>
            <person name="Chapple C."/>
            <person name="Chatterji S."/>
            <person name="Chinwalla A."/>
            <person name="Civetta A."/>
            <person name="Clifton S.W."/>
            <person name="Comeron J.M."/>
            <person name="Costello J.C."/>
            <person name="Coyne J.A."/>
            <person name="Daub J."/>
            <person name="David R.G."/>
            <person name="Delcher A.L."/>
            <person name="Delehaunty K."/>
            <person name="Do C.B."/>
            <person name="Ebling H."/>
            <person name="Edwards K."/>
            <person name="Eickbush T."/>
            <person name="Evans J.D."/>
            <person name="Filipski A."/>
            <person name="Findeiss S."/>
            <person name="Freyhult E."/>
            <person name="Fulton L."/>
            <person name="Fulton R."/>
            <person name="Garcia A.C."/>
            <person name="Gardiner A."/>
            <person name="Garfield D.A."/>
            <person name="Garvin B.E."/>
            <person name="Gibson G."/>
            <person name="Gilbert D."/>
            <person name="Gnerre S."/>
            <person name="Godfrey J."/>
            <person name="Good R."/>
            <person name="Gotea V."/>
            <person name="Gravely B."/>
            <person name="Greenberg A.J."/>
            <person name="Griffiths-Jones S."/>
            <person name="Gross S."/>
            <person name="Guigo R."/>
            <person name="Gustafson E.A."/>
            <person name="Haerty W."/>
            <person name="Hahn M.W."/>
            <person name="Halligan D.L."/>
            <person name="Halpern A.L."/>
            <person name="Halter G.M."/>
            <person name="Han M.V."/>
            <person name="Heger A."/>
            <person name="Hillier L."/>
            <person name="Hinrichs A.S."/>
            <person name="Holmes I."/>
            <person name="Hoskins R.A."/>
            <person name="Hubisz M.J."/>
            <person name="Hultmark D."/>
            <person name="Huntley M.A."/>
            <person name="Jaffe D.B."/>
            <person name="Jagadeeshan S."/>
            <person name="Jeck W.R."/>
            <person name="Johnson J."/>
            <person name="Jones C.D."/>
            <person name="Jordan W.C."/>
            <person name="Karpen G.H."/>
            <person name="Kataoka E."/>
            <person name="Keightley P.D."/>
            <person name="Kheradpour P."/>
            <person name="Kirkness E.F."/>
            <person name="Koerich L.B."/>
            <person name="Kristiansen K."/>
            <person name="Kudrna D."/>
            <person name="Kulathinal R.J."/>
            <person name="Kumar S."/>
            <person name="Kwok R."/>
            <person name="Lander E."/>
            <person name="Langley C.H."/>
            <person name="Lapoint R."/>
            <person name="Lazzaro B.P."/>
            <person name="Lee S.J."/>
            <person name="Levesque L."/>
            <person name="Li R."/>
            <person name="Lin C.F."/>
            <person name="Lin M.F."/>
            <person name="Lindblad-Toh K."/>
            <person name="Llopart A."/>
            <person name="Long M."/>
            <person name="Low L."/>
            <person name="Lozovsky E."/>
            <person name="Lu J."/>
            <person name="Luo M."/>
            <person name="Machado C.A."/>
            <person name="Makalowski W."/>
            <person name="Marzo M."/>
            <person name="Matsuda M."/>
            <person name="Matzkin L."/>
            <person name="McAllister B."/>
            <person name="McBride C.S."/>
            <person name="McKernan B."/>
            <person name="McKernan K."/>
            <person name="Mendez-Lago M."/>
            <person name="Minx P."/>
            <person name="Mollenhauer M.U."/>
            <person name="Montooth K."/>
            <person name="Mount S.M."/>
            <person name="Mu X."/>
            <person name="Myers E."/>
            <person name="Negre B."/>
            <person name="Newfeld S."/>
            <person name="Nielsen R."/>
            <person name="Noor M.A."/>
            <person name="O'Grady P."/>
            <person name="Pachter L."/>
            <person name="Papaceit M."/>
            <person name="Parisi M.J."/>
            <person name="Parisi M."/>
            <person name="Parts L."/>
            <person name="Pedersen J.S."/>
            <person name="Pesole G."/>
            <person name="Phillippy A.M."/>
            <person name="Ponting C.P."/>
            <person name="Pop M."/>
            <person name="Porcelli D."/>
            <person name="Powell J.R."/>
            <person name="Prohaska S."/>
            <person name="Pruitt K."/>
            <person name="Puig M."/>
            <person name="Quesneville H."/>
            <person name="Ram K.R."/>
            <person name="Rand D."/>
            <person name="Rasmussen M.D."/>
            <person name="Reed L.K."/>
            <person name="Reenan R."/>
            <person name="Reily A."/>
            <person name="Remington K.A."/>
            <person name="Rieger T.T."/>
            <person name="Ritchie M.G."/>
            <person name="Robin C."/>
            <person name="Rogers Y.H."/>
            <person name="Rohde C."/>
            <person name="Rozas J."/>
            <person name="Rubenfield M.J."/>
            <person name="Ruiz A."/>
            <person name="Russo S."/>
            <person name="Salzberg S.L."/>
            <person name="Sanchez-Gracia A."/>
            <person name="Saranga D.J."/>
            <person name="Sato H."/>
            <person name="Schaeffer S.W."/>
            <person name="Schatz M.C."/>
            <person name="Schlenke T."/>
            <person name="Schwartz R."/>
            <person name="Segarra C."/>
            <person name="Singh R.S."/>
            <person name="Sirot L."/>
            <person name="Sirota M."/>
            <person name="Sisneros N.B."/>
            <person name="Smith C.D."/>
            <person name="Smith T.F."/>
            <person name="Spieth J."/>
            <person name="Stage D.E."/>
            <person name="Stark A."/>
            <person name="Stephan W."/>
            <person name="Strausberg R.L."/>
            <person name="Strempel S."/>
            <person name="Sturgill D."/>
            <person name="Sutton G."/>
            <person name="Sutton G.G."/>
            <person name="Tao W."/>
            <person name="Teichmann S."/>
            <person name="Tobari Y.N."/>
            <person name="Tomimura Y."/>
            <person name="Tsolas J.M."/>
            <person name="Valente V.L."/>
            <person name="Venter E."/>
            <person name="Venter J.C."/>
            <person name="Vicario S."/>
            <person name="Vieira F.G."/>
            <person name="Vilella A.J."/>
            <person name="Villasante A."/>
            <person name="Walenz B."/>
            <person name="Wang J."/>
            <person name="Wasserman M."/>
            <person name="Watts T."/>
            <person name="Wilson D."/>
            <person name="Wilson R.K."/>
            <person name="Wing R.A."/>
            <person name="Wolfner M.F."/>
            <person name="Wong A."/>
            <person name="Wong G.K."/>
            <person name="Wu C.I."/>
            <person name="Wu G."/>
            <person name="Yamamoto D."/>
            <person name="Yang H.P."/>
            <person name="Yang S.P."/>
            <person name="Yorke J.A."/>
            <person name="Yoshida K."/>
            <person name="Zdobnov E."/>
            <person name="Zhang P."/>
            <person name="Zhang Y."/>
            <person name="Zimin A.V."/>
            <person name="Baldwin J."/>
            <person name="Abdouelleil A."/>
            <person name="Abdulkadir J."/>
            <person name="Abebe A."/>
            <person name="Abera B."/>
            <person name="Abreu J."/>
            <person name="Acer S.C."/>
            <person name="Aftuck L."/>
            <person name="Alexander A."/>
            <person name="An P."/>
            <person name="Anderson E."/>
            <person name="Anderson S."/>
            <person name="Arachi H."/>
            <person name="Azer M."/>
            <person name="Bachantsang P."/>
            <person name="Barry A."/>
            <person name="Bayul T."/>
            <person name="Berlin A."/>
            <person name="Bessette D."/>
            <person name="Bloom T."/>
            <person name="Blye J."/>
            <person name="Boguslavskiy L."/>
            <person name="Bonnet C."/>
            <person name="Boukhgalter B."/>
            <person name="Bourzgui I."/>
            <person name="Brown A."/>
            <person name="Cahill P."/>
            <person name="Channer S."/>
            <person name="Cheshatsang Y."/>
            <person name="Chuda L."/>
            <person name="Citroen M."/>
            <person name="Collymore A."/>
            <person name="Cooke P."/>
            <person name="Costello M."/>
            <person name="D'Aco K."/>
            <person name="Daza R."/>
            <person name="De Haan G."/>
            <person name="DeGray S."/>
            <person name="DeMaso C."/>
            <person name="Dhargay N."/>
            <person name="Dooley K."/>
            <person name="Dooley E."/>
            <person name="Doricent M."/>
            <person name="Dorje P."/>
            <person name="Dorjee K."/>
            <person name="Dupes A."/>
            <person name="Elong R."/>
            <person name="Falk J."/>
            <person name="Farina A."/>
            <person name="Faro S."/>
            <person name="Ferguson D."/>
            <person name="Fisher S."/>
            <person name="Foley C.D."/>
            <person name="Franke A."/>
            <person name="Friedrich D."/>
            <person name="Gadbois L."/>
            <person name="Gearin G."/>
            <person name="Gearin C.R."/>
            <person name="Giannoukos G."/>
            <person name="Goode T."/>
            <person name="Graham J."/>
            <person name="Grandbois E."/>
            <person name="Grewal S."/>
            <person name="Gyaltsen K."/>
            <person name="Hafez N."/>
            <person name="Hagos B."/>
            <person name="Hall J."/>
            <person name="Henson C."/>
            <person name="Hollinger A."/>
            <person name="Honan T."/>
            <person name="Huard M.D."/>
            <person name="Hughes L."/>
            <person name="Hurhula B."/>
            <person name="Husby M.E."/>
            <person name="Kamat A."/>
            <person name="Kanga B."/>
            <person name="Kashin S."/>
            <person name="Khazanovich D."/>
            <person name="Kisner P."/>
            <person name="Lance K."/>
            <person name="Lara M."/>
            <person name="Lee W."/>
            <person name="Lennon N."/>
            <person name="Letendre F."/>
            <person name="LeVine R."/>
            <person name="Lipovsky A."/>
            <person name="Liu X."/>
            <person name="Liu J."/>
            <person name="Liu S."/>
            <person name="Lokyitsang T."/>
            <person name="Lokyitsang Y."/>
            <person name="Lubonja R."/>
            <person name="Lui A."/>
            <person name="MacDonald P."/>
            <person name="Magnisalis V."/>
            <person name="Maru K."/>
            <person name="Matthews C."/>
            <person name="McCusker W."/>
            <person name="McDonough S."/>
            <person name="Mehta T."/>
            <person name="Meldrim J."/>
            <person name="Meneus L."/>
            <person name="Mihai O."/>
            <person name="Mihalev A."/>
            <person name="Mihova T."/>
            <person name="Mittelman R."/>
            <person name="Mlenga V."/>
            <person name="Montmayeur A."/>
            <person name="Mulrain L."/>
            <person name="Navidi A."/>
            <person name="Naylor J."/>
            <person name="Negash T."/>
            <person name="Nguyen T."/>
            <person name="Nguyen N."/>
            <person name="Nicol R."/>
            <person name="Norbu C."/>
            <person name="Norbu N."/>
            <person name="Novod N."/>
            <person name="O'Neill B."/>
            <person name="Osman S."/>
            <person name="Markiewicz E."/>
            <person name="Oyono O.L."/>
            <person name="Patti C."/>
            <person name="Phunkhang P."/>
            <person name="Pierre F."/>
            <person name="Priest M."/>
            <person name="Raghuraman S."/>
            <person name="Rege F."/>
            <person name="Reyes R."/>
            <person name="Rise C."/>
            <person name="Rogov P."/>
            <person name="Ross K."/>
            <person name="Ryan E."/>
            <person name="Settipalli S."/>
            <person name="Shea T."/>
            <person name="Sherpa N."/>
            <person name="Shi L."/>
            <person name="Shih D."/>
            <person name="Sparrow T."/>
            <person name="Spaulding J."/>
            <person name="Stalker J."/>
            <person name="Stange-Thomann N."/>
            <person name="Stavropoulos S."/>
            <person name="Stone C."/>
            <person name="Strader C."/>
            <person name="Tesfaye S."/>
            <person name="Thomson T."/>
            <person name="Thoulutsang Y."/>
            <person name="Thoulutsang D."/>
            <person name="Topham K."/>
            <person name="Topping I."/>
            <person name="Tsamla T."/>
            <person name="Vassiliev H."/>
            <person name="Vo A."/>
            <person name="Wangchuk T."/>
            <person name="Wangdi T."/>
            <person name="Weiand M."/>
            <person name="Wilkinson J."/>
            <person name="Wilson A."/>
            <person name="Yadav S."/>
            <person name="Young G."/>
            <person name="Yu Q."/>
            <person name="Zembek L."/>
            <person name="Zhong D."/>
            <person name="Zimmer A."/>
            <person name="Zwirko Z."/>
            <person name="Jaffe D.B."/>
            <person name="Alvarez P."/>
            <person name="Brockman W."/>
            <person name="Butler J."/>
            <person name="Chin C."/>
            <person name="Gnerre S."/>
            <person name="Grabherr M."/>
            <person name="Kleber M."/>
            <person name="Mauceli E."/>
            <person name="MacCallum I."/>
        </authorList>
    </citation>
    <scope>NUCLEOTIDE SEQUENCE [LARGE SCALE GENOMIC DNA]</scope>
    <source>
        <strain evidence="3">Tucson 15010-1051.87</strain>
    </source>
</reference>
<dbReference type="InterPro" id="IPR015897">
    <property type="entry name" value="CHK_kinase-like"/>
</dbReference>
<dbReference type="PANTHER" id="PTHR11012">
    <property type="entry name" value="PROTEIN KINASE-LIKE DOMAIN-CONTAINING"/>
    <property type="match status" value="1"/>
</dbReference>
<dbReference type="SMART" id="SM00587">
    <property type="entry name" value="CHK"/>
    <property type="match status" value="1"/>
</dbReference>
<sequence>MQICELPTWLTKDYMQSQLRAFHQDPQLNVLKLWSNAATGKGENYVGIVTRIHVELEAATGGAALQRTYLLKEGCPKDAPQAGLFAEYDVYAREMDMYEHILPRMTQLLREVGIGDKLHADAVCIDREQGIMLLEDLTLLEYRNANRVQQLDLVHTHITLQMLAKYHAAALVLKQRHPELLSRRFQTSFFTRGPKGYATLFTCLFRGLIRYVQTQPKLKPRYHAKLTRLLDNLMEYGARAFDVNEDDFQTLTHGDCWTTNIMFQYDGKGQPTTVVPIDFQFSTRTSPILDLHYFFSTSLQVDVLARETELVQYYFYELKRILGQFHYEGKLPSLLEFQLQFERRRFLCVVIALVFQPLMIYAGDESPDFCKLYQDTAEAISFQDSVYESDRAQSIVAHLLPIFDAKGLLDEQ</sequence>
<dbReference type="KEGG" id="dvi:6635114"/>
<name>B4MBR3_DROVI</name>
<dbReference type="InterPro" id="IPR011009">
    <property type="entry name" value="Kinase-like_dom_sf"/>
</dbReference>
<dbReference type="AlphaFoldDB" id="B4MBR3"/>
<dbReference type="eggNOG" id="ENOG502RZD1">
    <property type="taxonomic scope" value="Eukaryota"/>
</dbReference>
<dbReference type="EMBL" id="CH940656">
    <property type="protein sequence ID" value="EDW58534.2"/>
    <property type="molecule type" value="Genomic_DNA"/>
</dbReference>
<evidence type="ECO:0000313" key="3">
    <source>
        <dbReference type="Proteomes" id="UP000008792"/>
    </source>
</evidence>
<dbReference type="HOGENOM" id="CLU_010718_0_2_1"/>
<evidence type="ECO:0000313" key="2">
    <source>
        <dbReference type="EMBL" id="EDW58534.2"/>
    </source>
</evidence>
<keyword evidence="3" id="KW-1185">Reference proteome</keyword>
<dbReference type="InterPro" id="IPR004119">
    <property type="entry name" value="EcKL"/>
</dbReference>
<accession>B4MBR3</accession>
<gene>
    <name evidence="2" type="primary">Dvir\GJ14244</name>
    <name evidence="2" type="ORF">Dvir_GJ14244</name>
</gene>